<dbReference type="Proteomes" id="UP001390339">
    <property type="component" value="Unassembled WGS sequence"/>
</dbReference>
<proteinExistence type="predicted"/>
<keyword evidence="1" id="KW-0732">Signal</keyword>
<comment type="caution">
    <text evidence="2">The sequence shown here is derived from an EMBL/GenBank/DDBJ whole genome shotgun (WGS) entry which is preliminary data.</text>
</comment>
<feature type="signal peptide" evidence="1">
    <location>
        <begin position="1"/>
        <end position="19"/>
    </location>
</feature>
<name>A0ABR2HSD2_9PEZI</name>
<organism evidence="2 3">
    <name type="scientific">Apiospora arundinis</name>
    <dbReference type="NCBI Taxonomy" id="335852"/>
    <lineage>
        <taxon>Eukaryota</taxon>
        <taxon>Fungi</taxon>
        <taxon>Dikarya</taxon>
        <taxon>Ascomycota</taxon>
        <taxon>Pezizomycotina</taxon>
        <taxon>Sordariomycetes</taxon>
        <taxon>Xylariomycetidae</taxon>
        <taxon>Amphisphaeriales</taxon>
        <taxon>Apiosporaceae</taxon>
        <taxon>Apiospora</taxon>
    </lineage>
</organism>
<evidence type="ECO:0000313" key="2">
    <source>
        <dbReference type="EMBL" id="KAK8852000.1"/>
    </source>
</evidence>
<protein>
    <submittedName>
        <fullName evidence="2">Uncharacterized protein</fullName>
    </submittedName>
</protein>
<feature type="chain" id="PRO_5046655533" evidence="1">
    <location>
        <begin position="20"/>
        <end position="189"/>
    </location>
</feature>
<gene>
    <name evidence="2" type="ORF">PGQ11_014479</name>
</gene>
<accession>A0ABR2HSD2</accession>
<keyword evidence="3" id="KW-1185">Reference proteome</keyword>
<sequence>MQLLTLIAPLLFCIGPITAMNISAILEGLPDGGYIRNRIDPLLHITNLEGKPIVGSPFLIDNKSRPTASPIPTATGTYNQTDTWGCIEGEHIDQETWWKTWSGLSTWCDAGNVLDQQAVYSWHYNGTVVYICNQPGRLSNCLGPAYLGYMDEIADVCGNLSPGWYYQASGDKAYGRGIAGGKSDPYEFC</sequence>
<dbReference type="EMBL" id="JAPCWZ010000009">
    <property type="protein sequence ID" value="KAK8852000.1"/>
    <property type="molecule type" value="Genomic_DNA"/>
</dbReference>
<reference evidence="2 3" key="1">
    <citation type="journal article" date="2024" name="IMA Fungus">
        <title>Apiospora arundinis, a panoply of carbohydrate-active enzymes and secondary metabolites.</title>
        <authorList>
            <person name="Sorensen T."/>
            <person name="Petersen C."/>
            <person name="Muurmann A.T."/>
            <person name="Christiansen J.V."/>
            <person name="Brundto M.L."/>
            <person name="Overgaard C.K."/>
            <person name="Boysen A.T."/>
            <person name="Wollenberg R.D."/>
            <person name="Larsen T.O."/>
            <person name="Sorensen J.L."/>
            <person name="Nielsen K.L."/>
            <person name="Sondergaard T.E."/>
        </authorList>
    </citation>
    <scope>NUCLEOTIDE SEQUENCE [LARGE SCALE GENOMIC DNA]</scope>
    <source>
        <strain evidence="2 3">AAU 773</strain>
    </source>
</reference>
<evidence type="ECO:0000256" key="1">
    <source>
        <dbReference type="SAM" id="SignalP"/>
    </source>
</evidence>
<evidence type="ECO:0000313" key="3">
    <source>
        <dbReference type="Proteomes" id="UP001390339"/>
    </source>
</evidence>